<evidence type="ECO:0000313" key="1">
    <source>
        <dbReference type="EMBL" id="GFH25925.1"/>
    </source>
</evidence>
<accession>A0A699ZVG2</accession>
<dbReference type="EMBL" id="BLLF01002961">
    <property type="protein sequence ID" value="GFH25925.1"/>
    <property type="molecule type" value="Genomic_DNA"/>
</dbReference>
<gene>
    <name evidence="1" type="ORF">HaLaN_23977</name>
</gene>
<dbReference type="Proteomes" id="UP000485058">
    <property type="component" value="Unassembled WGS sequence"/>
</dbReference>
<comment type="caution">
    <text evidence="1">The sequence shown here is derived from an EMBL/GenBank/DDBJ whole genome shotgun (WGS) entry which is preliminary data.</text>
</comment>
<dbReference type="AlphaFoldDB" id="A0A699ZVG2"/>
<proteinExistence type="predicted"/>
<reference evidence="1 2" key="1">
    <citation type="submission" date="2020-02" db="EMBL/GenBank/DDBJ databases">
        <title>Draft genome sequence of Haematococcus lacustris strain NIES-144.</title>
        <authorList>
            <person name="Morimoto D."/>
            <person name="Nakagawa S."/>
            <person name="Yoshida T."/>
            <person name="Sawayama S."/>
        </authorList>
    </citation>
    <scope>NUCLEOTIDE SEQUENCE [LARGE SCALE GENOMIC DNA]</scope>
    <source>
        <strain evidence="1 2">NIES-144</strain>
    </source>
</reference>
<feature type="non-terminal residue" evidence="1">
    <location>
        <position position="122"/>
    </location>
</feature>
<keyword evidence="2" id="KW-1185">Reference proteome</keyword>
<sequence length="122" mass="12995">MMMSNNASPLMAGLTVAAAAYAGKQVVQLYLRMKAAPPTLKSFYKIDALIRDRAVNNGTRPRRMANGQASLKGASSWSVHPYPSPGAMAHSRAWSGGLPPERAIDLGFVFIKGATEDATTCL</sequence>
<evidence type="ECO:0000313" key="2">
    <source>
        <dbReference type="Proteomes" id="UP000485058"/>
    </source>
</evidence>
<organism evidence="1 2">
    <name type="scientific">Haematococcus lacustris</name>
    <name type="common">Green alga</name>
    <name type="synonym">Haematococcus pluvialis</name>
    <dbReference type="NCBI Taxonomy" id="44745"/>
    <lineage>
        <taxon>Eukaryota</taxon>
        <taxon>Viridiplantae</taxon>
        <taxon>Chlorophyta</taxon>
        <taxon>core chlorophytes</taxon>
        <taxon>Chlorophyceae</taxon>
        <taxon>CS clade</taxon>
        <taxon>Chlamydomonadales</taxon>
        <taxon>Haematococcaceae</taxon>
        <taxon>Haematococcus</taxon>
    </lineage>
</organism>
<name>A0A699ZVG2_HAELA</name>
<protein>
    <submittedName>
        <fullName evidence="1">Putative import inner membrane translocase subunit TIM14</fullName>
    </submittedName>
</protein>